<dbReference type="Gramene" id="ESW18447">
    <property type="protein sequence ID" value="ESW18447"/>
    <property type="gene ID" value="PHAVU_006G041900g"/>
</dbReference>
<dbReference type="Pfam" id="PF13968">
    <property type="entry name" value="DUF4220"/>
    <property type="match status" value="1"/>
</dbReference>
<feature type="transmembrane region" description="Helical" evidence="2">
    <location>
        <begin position="293"/>
        <end position="312"/>
    </location>
</feature>
<dbReference type="EMBL" id="CM002293">
    <property type="protein sequence ID" value="ESW18447.1"/>
    <property type="molecule type" value="Genomic_DNA"/>
</dbReference>
<evidence type="ECO:0000259" key="3">
    <source>
        <dbReference type="Pfam" id="PF13968"/>
    </source>
</evidence>
<evidence type="ECO:0000256" key="1">
    <source>
        <dbReference type="SAM" id="MobiDB-lite"/>
    </source>
</evidence>
<evidence type="ECO:0000313" key="5">
    <source>
        <dbReference type="Proteomes" id="UP000000226"/>
    </source>
</evidence>
<sequence length="759" mass="87893">MVNPIPYFARNIWGKWNIQGVVLVSLSMQIILIFAAPFRKRSRNTLLLSLLWFTYLAADVTASFCVGLISNRYGDKDTVSTIDDYLRAFWTPFLLLHLGGPDTITAFSLEDNELWRRHMLGLMIQYIFDLFIFTERTCSLKLASLSNFRKSMVNNPDTGPNYAKLVEELISRQEAGLPAVIVNPEPSDAKPDNQPPNTDSMIESDGFELRIPRTDDEAYLLDLEVIKGAYDYFNTFKGLVVDMIFSFQERSNSRTYLLGQTAVDALRVIEVELNFFYQAFYTKTTIINSWLGLSFRFVSISSVVAALVVFIYEEKRGCEPFDVKVTYILLYGAVALEVMSIVMFFFSDYLFALIYSRNSQKISYSCSGTITDMVTSKLDPIFSWLLMLKTPKWTEHEVNKPEWFKNKSYKVLQRFVLFRRWSETISAFNLISYCLHKKKNWLDWVIDNIGAEEFMPMLQRLRIFIFTELKRKSGDADDVEIIQRICSSRGEWVIQKADLSRRDQIKLRGYVARNEVTFDECLILWHIAPDLLFYADEWQNENDEKRKNENKVQDLEQGNHDDGEDGDTELRHFKKVSKTRVKWPQTSLEREVLLLEKENSLREKTTGGPHRILFSLWQRTCVLRGTRCFAIFFKEKEEDDDSQSKLQEACMELIGEDVDYELYGVKGDRSKSLLFDACKLTTVIMGLKGTNKWKLVAQVWVELLSYAAVNCTPITHVQQLGKGGEFLSLVWLLMTHLGLAKEFQINDHSRAKLVLTQDC</sequence>
<keyword evidence="2" id="KW-0472">Membrane</keyword>
<feature type="transmembrane region" description="Helical" evidence="2">
    <location>
        <begin position="16"/>
        <end position="38"/>
    </location>
</feature>
<dbReference type="STRING" id="3885.V7BKF8"/>
<dbReference type="AlphaFoldDB" id="V7BKF8"/>
<proteinExistence type="predicted"/>
<organism evidence="4 5">
    <name type="scientific">Phaseolus vulgaris</name>
    <name type="common">Kidney bean</name>
    <name type="synonym">French bean</name>
    <dbReference type="NCBI Taxonomy" id="3885"/>
    <lineage>
        <taxon>Eukaryota</taxon>
        <taxon>Viridiplantae</taxon>
        <taxon>Streptophyta</taxon>
        <taxon>Embryophyta</taxon>
        <taxon>Tracheophyta</taxon>
        <taxon>Spermatophyta</taxon>
        <taxon>Magnoliopsida</taxon>
        <taxon>eudicotyledons</taxon>
        <taxon>Gunneridae</taxon>
        <taxon>Pentapetalae</taxon>
        <taxon>rosids</taxon>
        <taxon>fabids</taxon>
        <taxon>Fabales</taxon>
        <taxon>Fabaceae</taxon>
        <taxon>Papilionoideae</taxon>
        <taxon>50 kb inversion clade</taxon>
        <taxon>NPAAA clade</taxon>
        <taxon>indigoferoid/millettioid clade</taxon>
        <taxon>Phaseoleae</taxon>
        <taxon>Phaseolus</taxon>
    </lineage>
</organism>
<feature type="region of interest" description="Disordered" evidence="1">
    <location>
        <begin position="545"/>
        <end position="569"/>
    </location>
</feature>
<feature type="domain" description="DUF4220" evidence="3">
    <location>
        <begin position="133"/>
        <end position="433"/>
    </location>
</feature>
<protein>
    <recommendedName>
        <fullName evidence="3">DUF4220 domain-containing protein</fullName>
    </recommendedName>
</protein>
<dbReference type="Pfam" id="PF04578">
    <property type="entry name" value="DUF594"/>
    <property type="match status" value="1"/>
</dbReference>
<accession>V7BKF8</accession>
<dbReference type="OMA" id="LYESMYT"/>
<dbReference type="PANTHER" id="PTHR31325">
    <property type="entry name" value="OS01G0798800 PROTEIN-RELATED"/>
    <property type="match status" value="1"/>
</dbReference>
<name>V7BKF8_PHAVU</name>
<dbReference type="InterPro" id="IPR007658">
    <property type="entry name" value="DUF594"/>
</dbReference>
<feature type="transmembrane region" description="Helical" evidence="2">
    <location>
        <begin position="50"/>
        <end position="69"/>
    </location>
</feature>
<evidence type="ECO:0000313" key="4">
    <source>
        <dbReference type="EMBL" id="ESW18447.1"/>
    </source>
</evidence>
<feature type="compositionally biased region" description="Basic and acidic residues" evidence="1">
    <location>
        <begin position="545"/>
        <end position="561"/>
    </location>
</feature>
<feature type="transmembrane region" description="Helical" evidence="2">
    <location>
        <begin position="328"/>
        <end position="355"/>
    </location>
</feature>
<keyword evidence="2" id="KW-0812">Transmembrane</keyword>
<gene>
    <name evidence="4" type="ORF">PHAVU_006G041900g</name>
</gene>
<dbReference type="eggNOG" id="ENOG502QQBP">
    <property type="taxonomic scope" value="Eukaryota"/>
</dbReference>
<reference evidence="5" key="1">
    <citation type="journal article" date="2014" name="Nat. Genet.">
        <title>A reference genome for common bean and genome-wide analysis of dual domestications.</title>
        <authorList>
            <person name="Schmutz J."/>
            <person name="McClean P.E."/>
            <person name="Mamidi S."/>
            <person name="Wu G.A."/>
            <person name="Cannon S.B."/>
            <person name="Grimwood J."/>
            <person name="Jenkins J."/>
            <person name="Shu S."/>
            <person name="Song Q."/>
            <person name="Chavarro C."/>
            <person name="Torres-Torres M."/>
            <person name="Geffroy V."/>
            <person name="Moghaddam S.M."/>
            <person name="Gao D."/>
            <person name="Abernathy B."/>
            <person name="Barry K."/>
            <person name="Blair M."/>
            <person name="Brick M.A."/>
            <person name="Chovatia M."/>
            <person name="Gepts P."/>
            <person name="Goodstein D.M."/>
            <person name="Gonzales M."/>
            <person name="Hellsten U."/>
            <person name="Hyten D.L."/>
            <person name="Jia G."/>
            <person name="Kelly J.D."/>
            <person name="Kudrna D."/>
            <person name="Lee R."/>
            <person name="Richard M.M."/>
            <person name="Miklas P.N."/>
            <person name="Osorno J.M."/>
            <person name="Rodrigues J."/>
            <person name="Thareau V."/>
            <person name="Urrea C.A."/>
            <person name="Wang M."/>
            <person name="Yu Y."/>
            <person name="Zhang M."/>
            <person name="Wing R.A."/>
            <person name="Cregan P.B."/>
            <person name="Rokhsar D.S."/>
            <person name="Jackson S.A."/>
        </authorList>
    </citation>
    <scope>NUCLEOTIDE SEQUENCE [LARGE SCALE GENOMIC DNA]</scope>
    <source>
        <strain evidence="5">cv. G19833</strain>
    </source>
</reference>
<dbReference type="InterPro" id="IPR025315">
    <property type="entry name" value="DUF4220"/>
</dbReference>
<keyword evidence="2" id="KW-1133">Transmembrane helix</keyword>
<dbReference type="OrthoDB" id="1689146at2759"/>
<keyword evidence="5" id="KW-1185">Reference proteome</keyword>
<dbReference type="SMR" id="V7BKF8"/>
<dbReference type="Proteomes" id="UP000000226">
    <property type="component" value="Chromosome 6"/>
</dbReference>
<evidence type="ECO:0000256" key="2">
    <source>
        <dbReference type="SAM" id="Phobius"/>
    </source>
</evidence>